<dbReference type="Pfam" id="PF00072">
    <property type="entry name" value="Response_reg"/>
    <property type="match status" value="1"/>
</dbReference>
<keyword evidence="2" id="KW-0472">Membrane</keyword>
<name>A0A3B0VWT3_9ZZZZ</name>
<dbReference type="SUPFAM" id="SSF47384">
    <property type="entry name" value="Homodimeric domain of signal transducing histidine kinase"/>
    <property type="match status" value="1"/>
</dbReference>
<dbReference type="InterPro" id="IPR021796">
    <property type="entry name" value="Tll0287-like_dom"/>
</dbReference>
<dbReference type="Gene3D" id="3.30.565.10">
    <property type="entry name" value="Histidine kinase-like ATPase, C-terminal domain"/>
    <property type="match status" value="1"/>
</dbReference>
<keyword evidence="1" id="KW-0597">Phosphoprotein</keyword>
<protein>
    <submittedName>
        <fullName evidence="7">Uncharacterized protein</fullName>
    </submittedName>
</protein>
<dbReference type="GO" id="GO:0000155">
    <property type="term" value="F:phosphorelay sensor kinase activity"/>
    <property type="evidence" value="ECO:0007669"/>
    <property type="project" value="InterPro"/>
</dbReference>
<dbReference type="SUPFAM" id="SSF55874">
    <property type="entry name" value="ATPase domain of HSP90 chaperone/DNA topoisomerase II/histidine kinase"/>
    <property type="match status" value="1"/>
</dbReference>
<dbReference type="PANTHER" id="PTHR43065:SF42">
    <property type="entry name" value="TWO-COMPONENT SENSOR PPRA"/>
    <property type="match status" value="1"/>
</dbReference>
<dbReference type="InterPro" id="IPR036890">
    <property type="entry name" value="HATPase_C_sf"/>
</dbReference>
<dbReference type="SUPFAM" id="SSF55785">
    <property type="entry name" value="PYP-like sensor domain (PAS domain)"/>
    <property type="match status" value="2"/>
</dbReference>
<feature type="domain" description="PAC" evidence="6">
    <location>
        <begin position="322"/>
        <end position="374"/>
    </location>
</feature>
<dbReference type="Gene3D" id="1.10.287.130">
    <property type="match status" value="1"/>
</dbReference>
<keyword evidence="2" id="KW-0812">Transmembrane</keyword>
<evidence type="ECO:0000259" key="5">
    <source>
        <dbReference type="PROSITE" id="PS50112"/>
    </source>
</evidence>
<feature type="domain" description="Histidine kinase" evidence="3">
    <location>
        <begin position="554"/>
        <end position="776"/>
    </location>
</feature>
<evidence type="ECO:0000259" key="3">
    <source>
        <dbReference type="PROSITE" id="PS50109"/>
    </source>
</evidence>
<dbReference type="SUPFAM" id="SSF52172">
    <property type="entry name" value="CheY-like"/>
    <property type="match status" value="1"/>
</dbReference>
<dbReference type="InterPro" id="IPR000700">
    <property type="entry name" value="PAS-assoc_C"/>
</dbReference>
<dbReference type="CDD" id="cd00130">
    <property type="entry name" value="PAS"/>
    <property type="match status" value="2"/>
</dbReference>
<dbReference type="PRINTS" id="PR00344">
    <property type="entry name" value="BCTRLSENSOR"/>
</dbReference>
<reference evidence="7" key="1">
    <citation type="submission" date="2018-06" db="EMBL/GenBank/DDBJ databases">
        <authorList>
            <person name="Zhirakovskaya E."/>
        </authorList>
    </citation>
    <scope>NUCLEOTIDE SEQUENCE</scope>
</reference>
<dbReference type="SMART" id="SM00387">
    <property type="entry name" value="HATPase_c"/>
    <property type="match status" value="1"/>
</dbReference>
<dbReference type="PANTHER" id="PTHR43065">
    <property type="entry name" value="SENSOR HISTIDINE KINASE"/>
    <property type="match status" value="1"/>
</dbReference>
<dbReference type="SMART" id="SM00086">
    <property type="entry name" value="PAC"/>
    <property type="match status" value="2"/>
</dbReference>
<dbReference type="InterPro" id="IPR004358">
    <property type="entry name" value="Sig_transdc_His_kin-like_C"/>
</dbReference>
<dbReference type="InterPro" id="IPR000014">
    <property type="entry name" value="PAS"/>
</dbReference>
<dbReference type="Gene3D" id="3.40.50.2300">
    <property type="match status" value="1"/>
</dbReference>
<dbReference type="InterPro" id="IPR001789">
    <property type="entry name" value="Sig_transdc_resp-reg_receiver"/>
</dbReference>
<dbReference type="InterPro" id="IPR036097">
    <property type="entry name" value="HisK_dim/P_sf"/>
</dbReference>
<evidence type="ECO:0000259" key="4">
    <source>
        <dbReference type="PROSITE" id="PS50110"/>
    </source>
</evidence>
<dbReference type="InterPro" id="IPR005467">
    <property type="entry name" value="His_kinase_dom"/>
</dbReference>
<feature type="domain" description="PAS" evidence="5">
    <location>
        <begin position="410"/>
        <end position="459"/>
    </location>
</feature>
<dbReference type="SMART" id="SM00091">
    <property type="entry name" value="PAS"/>
    <property type="match status" value="2"/>
</dbReference>
<dbReference type="PROSITE" id="PS50112">
    <property type="entry name" value="PAS"/>
    <property type="match status" value="2"/>
</dbReference>
<organism evidence="7">
    <name type="scientific">hydrothermal vent metagenome</name>
    <dbReference type="NCBI Taxonomy" id="652676"/>
    <lineage>
        <taxon>unclassified sequences</taxon>
        <taxon>metagenomes</taxon>
        <taxon>ecological metagenomes</taxon>
    </lineage>
</organism>
<sequence length="917" mass="103288">MKWRYFLAVIILWTVILGVSLIWNIYNARQNTLKAARSEASTVFERNIIFRRWSAMHGGVYVAVDAGVQPNPYLADIPERDVVTPSGRTLTLLNPASIMRQTYELAEKETGVRQRLVSLNPMNPDNLPDMWERSALMAFNKGKPEMNVIDRINGAEYLRLMRPVRAELSCLVCHTSWKASGKSIQAGLSVSVPMTPFRSFYSKHIFRLYLVHIALWLVGFLGVFLAAKVLYQSEKKRRLVEGALRESEEHFSTVFKESPVGMFIVDMDYKLVDVNEVLCATLGYSKGDLTVAALIDCIWPKGARGDARRIFGEMFSESRPFYRVEKNCVRSNGQRFWVSLTASILHDNHGKPLYGLGMVEDISERKEVEAGLRRTRADLELRVSKRTRELTKANEALRSEITERQVVEDELRLFKRLINGSNDCIAVIDMESGYYLEVNDKFCECLGYSREELLKMSILEVSSLVPDIEAWKIGKDLLRETGVWHREGEFRRSDGSTFPVDINVKLISQGDKDYIVSIARDITERRQEELEKEEIKMQLQRSQKMEAVGRLAGGIAHDFNNIQSAIKTMANLGMRSLDSGSPAHEYFKKIDEATNSGSNLTSQLLTFSRHEKKDLVNIDICKATTEVLDLIRPLVGRDIEIDLNTGSSPIIVKADKGNVEQLVTNLVLNAKDAMHGRGKVTIDLEKVSFSDESSVGVSNGRAGDFVCLRVEDSGYGIAPADMRHIFEPFYSTKDRDKGVGLGLAVVYGIVKDHDGFIDLSSRPGDTIFSIYLPLSEGPVAEEKKESVARKIYTHNGAKIMLVEDDQLVRDSTAMILRAEGYDVVTAKDSKEARELYANEGVTIDMVISDCMIPGKSGHELLEELALMDGHFRGLLYSGYMEKDVKSLLVNNRAVRFIKKPYEVDEFLTVIGEILSQL</sequence>
<dbReference type="Gene3D" id="3.30.450.20">
    <property type="entry name" value="PAS domain"/>
    <property type="match status" value="2"/>
</dbReference>
<dbReference type="Pfam" id="PF00512">
    <property type="entry name" value="HisKA"/>
    <property type="match status" value="1"/>
</dbReference>
<dbReference type="EMBL" id="UOEZ01000043">
    <property type="protein sequence ID" value="VAW36686.1"/>
    <property type="molecule type" value="Genomic_DNA"/>
</dbReference>
<proteinExistence type="predicted"/>
<dbReference type="SMART" id="SM00448">
    <property type="entry name" value="REC"/>
    <property type="match status" value="1"/>
</dbReference>
<accession>A0A3B0VWT3</accession>
<dbReference type="InterPro" id="IPR003594">
    <property type="entry name" value="HATPase_dom"/>
</dbReference>
<dbReference type="InterPro" id="IPR003661">
    <property type="entry name" value="HisK_dim/P_dom"/>
</dbReference>
<evidence type="ECO:0000256" key="2">
    <source>
        <dbReference type="SAM" id="Phobius"/>
    </source>
</evidence>
<evidence type="ECO:0000256" key="1">
    <source>
        <dbReference type="ARBA" id="ARBA00022553"/>
    </source>
</evidence>
<feature type="domain" description="PAS" evidence="5">
    <location>
        <begin position="247"/>
        <end position="289"/>
    </location>
</feature>
<feature type="domain" description="Response regulatory" evidence="4">
    <location>
        <begin position="798"/>
        <end position="914"/>
    </location>
</feature>
<dbReference type="PROSITE" id="PS50110">
    <property type="entry name" value="RESPONSE_REGULATORY"/>
    <property type="match status" value="1"/>
</dbReference>
<evidence type="ECO:0000313" key="7">
    <source>
        <dbReference type="EMBL" id="VAW36686.1"/>
    </source>
</evidence>
<evidence type="ECO:0000259" key="6">
    <source>
        <dbReference type="PROSITE" id="PS50113"/>
    </source>
</evidence>
<dbReference type="Pfam" id="PF13426">
    <property type="entry name" value="PAS_9"/>
    <property type="match status" value="2"/>
</dbReference>
<dbReference type="AlphaFoldDB" id="A0A3B0VWT3"/>
<dbReference type="PROSITE" id="PS50113">
    <property type="entry name" value="PAC"/>
    <property type="match status" value="2"/>
</dbReference>
<dbReference type="Pfam" id="PF11845">
    <property type="entry name" value="Tll0287-like"/>
    <property type="match status" value="1"/>
</dbReference>
<gene>
    <name evidence="7" type="ORF">MNBD_DELTA02-658</name>
</gene>
<dbReference type="Pfam" id="PF02518">
    <property type="entry name" value="HATPase_c"/>
    <property type="match status" value="1"/>
</dbReference>
<feature type="domain" description="PAC" evidence="6">
    <location>
        <begin position="484"/>
        <end position="534"/>
    </location>
</feature>
<dbReference type="PROSITE" id="PS50109">
    <property type="entry name" value="HIS_KIN"/>
    <property type="match status" value="1"/>
</dbReference>
<keyword evidence="2" id="KW-1133">Transmembrane helix</keyword>
<dbReference type="SMART" id="SM00388">
    <property type="entry name" value="HisKA"/>
    <property type="match status" value="1"/>
</dbReference>
<dbReference type="InterPro" id="IPR001610">
    <property type="entry name" value="PAC"/>
</dbReference>
<dbReference type="InterPro" id="IPR035965">
    <property type="entry name" value="PAS-like_dom_sf"/>
</dbReference>
<dbReference type="CDD" id="cd00082">
    <property type="entry name" value="HisKA"/>
    <property type="match status" value="1"/>
</dbReference>
<dbReference type="NCBIfam" id="TIGR00229">
    <property type="entry name" value="sensory_box"/>
    <property type="match status" value="2"/>
</dbReference>
<feature type="transmembrane region" description="Helical" evidence="2">
    <location>
        <begin position="208"/>
        <end position="231"/>
    </location>
</feature>
<dbReference type="InterPro" id="IPR011006">
    <property type="entry name" value="CheY-like_superfamily"/>
</dbReference>
<feature type="transmembrane region" description="Helical" evidence="2">
    <location>
        <begin position="6"/>
        <end position="26"/>
    </location>
</feature>